<evidence type="ECO:0000313" key="4">
    <source>
        <dbReference type="Proteomes" id="UP000587760"/>
    </source>
</evidence>
<dbReference type="InterPro" id="IPR052376">
    <property type="entry name" value="Oxidative_Scav/Glycosyltrans"/>
</dbReference>
<dbReference type="RefSeq" id="WP_184743879.1">
    <property type="nucleotide sequence ID" value="NZ_JACHGJ010000001.1"/>
</dbReference>
<dbReference type="EMBL" id="JACHGJ010000001">
    <property type="protein sequence ID" value="MBB6479093.1"/>
    <property type="molecule type" value="Genomic_DNA"/>
</dbReference>
<keyword evidence="4" id="KW-1185">Reference proteome</keyword>
<protein>
    <recommendedName>
        <fullName evidence="2">C4-type zinc ribbon domain-containing protein</fullName>
    </recommendedName>
</protein>
<sequence>MQSTFEKLQQLQDILSKKFDLEHEIHEIPRALAKKQELLNRLKKSYIESNEKFETTKSGLLELKRELAEAESLREDSEKKMDVISTQREYEALEKEIKSATEKEQFFRREIQKEERALEEMTEQLKKDEEMIAAEEQELKEENEKIQAESESKQVDLNQLLDEEKAIIPGMDEDILFKFERIIKNKSGLGIVPVNNGVCTGCHMMLPGQFVNDVRAGEGILFCPYCSRILYFGTQDELTDVVDDEEEFVGGLADLVDDDFE</sequence>
<evidence type="ECO:0000313" key="3">
    <source>
        <dbReference type="EMBL" id="MBB6479093.1"/>
    </source>
</evidence>
<dbReference type="AlphaFoldDB" id="A0A841R5J5"/>
<organism evidence="3 4">
    <name type="scientific">Spirochaeta isovalerica</name>
    <dbReference type="NCBI Taxonomy" id="150"/>
    <lineage>
        <taxon>Bacteria</taxon>
        <taxon>Pseudomonadati</taxon>
        <taxon>Spirochaetota</taxon>
        <taxon>Spirochaetia</taxon>
        <taxon>Spirochaetales</taxon>
        <taxon>Spirochaetaceae</taxon>
        <taxon>Spirochaeta</taxon>
    </lineage>
</organism>
<dbReference type="Proteomes" id="UP000587760">
    <property type="component" value="Unassembled WGS sequence"/>
</dbReference>
<keyword evidence="1" id="KW-0175">Coiled coil</keyword>
<reference evidence="3 4" key="1">
    <citation type="submission" date="2020-08" db="EMBL/GenBank/DDBJ databases">
        <title>Genomic Encyclopedia of Type Strains, Phase IV (KMG-IV): sequencing the most valuable type-strain genomes for metagenomic binning, comparative biology and taxonomic classification.</title>
        <authorList>
            <person name="Goeker M."/>
        </authorList>
    </citation>
    <scope>NUCLEOTIDE SEQUENCE [LARGE SCALE GENOMIC DNA]</scope>
    <source>
        <strain evidence="3 4">DSM 2461</strain>
    </source>
</reference>
<dbReference type="PANTHER" id="PTHR39082:SF1">
    <property type="entry name" value="SCAVENGER RECEPTOR CLASS A MEMBER 3"/>
    <property type="match status" value="1"/>
</dbReference>
<evidence type="ECO:0000259" key="2">
    <source>
        <dbReference type="Pfam" id="PF02591"/>
    </source>
</evidence>
<dbReference type="Gene3D" id="1.10.287.1490">
    <property type="match status" value="1"/>
</dbReference>
<evidence type="ECO:0000256" key="1">
    <source>
        <dbReference type="SAM" id="Coils"/>
    </source>
</evidence>
<feature type="domain" description="C4-type zinc ribbon" evidence="2">
    <location>
        <begin position="198"/>
        <end position="230"/>
    </location>
</feature>
<gene>
    <name evidence="3" type="ORF">HNR50_000726</name>
</gene>
<dbReference type="InterPro" id="IPR003743">
    <property type="entry name" value="Zf-RING_7"/>
</dbReference>
<feature type="coiled-coil region" evidence="1">
    <location>
        <begin position="32"/>
        <end position="163"/>
    </location>
</feature>
<dbReference type="PANTHER" id="PTHR39082">
    <property type="entry name" value="PHOSPHOLIPASE C-BETA-2-RELATED"/>
    <property type="match status" value="1"/>
</dbReference>
<dbReference type="Pfam" id="PF02591">
    <property type="entry name" value="Zn_ribbon_9"/>
    <property type="match status" value="1"/>
</dbReference>
<proteinExistence type="predicted"/>
<comment type="caution">
    <text evidence="3">The sequence shown here is derived from an EMBL/GenBank/DDBJ whole genome shotgun (WGS) entry which is preliminary data.</text>
</comment>
<name>A0A841R5J5_9SPIO</name>
<accession>A0A841R5J5</accession>